<sequence length="256" mass="26627">MTAAPHDMSAPVVLITGASRGIGAATARRAAAAGYRVAVNYRRDEAAAWGVVDAVRRAGAQAVAIQGDVSDEADVRRIFEGVDLAFGRLTALVNNAGVLETQARVDGTDAERLQRILATNVIGSFLCAREAIRRMSTRYGGSGGAIVNVSSAASRLGAAGEYVDYAASKGAIDTMTIGLAQEVAGEGIRVNAVRPAFIYTEMHASGGEPGRVDRIKTGLPMRRGGQPEEVANAIVWLLSDEASYATGTFVEMAGGK</sequence>
<dbReference type="InterPro" id="IPR036291">
    <property type="entry name" value="NAD(P)-bd_dom_sf"/>
</dbReference>
<reference evidence="3 4" key="1">
    <citation type="submission" date="2013-03" db="EMBL/GenBank/DDBJ databases">
        <title>Salinisphaera hydrothermalis C41B8 Genome Sequencing.</title>
        <authorList>
            <person name="Li C."/>
            <person name="Lai Q."/>
            <person name="Shao Z."/>
        </authorList>
    </citation>
    <scope>NUCLEOTIDE SEQUENCE [LARGE SCALE GENOMIC DNA]</scope>
    <source>
        <strain evidence="3 4">C41B8</strain>
    </source>
</reference>
<dbReference type="InterPro" id="IPR002347">
    <property type="entry name" value="SDR_fam"/>
</dbReference>
<dbReference type="Pfam" id="PF13561">
    <property type="entry name" value="adh_short_C2"/>
    <property type="match status" value="1"/>
</dbReference>
<accession>A0A084IHZ2</accession>
<keyword evidence="4" id="KW-1185">Reference proteome</keyword>
<protein>
    <submittedName>
        <fullName evidence="3">NAD(P)-binding oxidoreductase</fullName>
    </submittedName>
</protein>
<dbReference type="PROSITE" id="PS00061">
    <property type="entry name" value="ADH_SHORT"/>
    <property type="match status" value="1"/>
</dbReference>
<dbReference type="PANTHER" id="PTHR43639:SF1">
    <property type="entry name" value="SHORT-CHAIN DEHYDROGENASE_REDUCTASE FAMILY PROTEIN"/>
    <property type="match status" value="1"/>
</dbReference>
<dbReference type="PATRIC" id="fig|1304275.5.peg.3203"/>
<keyword evidence="2" id="KW-0560">Oxidoreductase</keyword>
<dbReference type="PRINTS" id="PR00081">
    <property type="entry name" value="GDHRDH"/>
</dbReference>
<dbReference type="InterPro" id="IPR020904">
    <property type="entry name" value="Sc_DH/Rdtase_CS"/>
</dbReference>
<gene>
    <name evidence="3" type="ORF">C41B8_15655</name>
</gene>
<dbReference type="NCBIfam" id="NF004777">
    <property type="entry name" value="PRK06123.1"/>
    <property type="match status" value="1"/>
</dbReference>
<dbReference type="FunFam" id="3.40.50.720:FF:000084">
    <property type="entry name" value="Short-chain dehydrogenase reductase"/>
    <property type="match status" value="1"/>
</dbReference>
<dbReference type="SUPFAM" id="SSF51735">
    <property type="entry name" value="NAD(P)-binding Rossmann-fold domains"/>
    <property type="match status" value="1"/>
</dbReference>
<dbReference type="PANTHER" id="PTHR43639">
    <property type="entry name" value="OXIDOREDUCTASE, SHORT-CHAIN DEHYDROGENASE/REDUCTASE FAMILY (AFU_ORTHOLOGUE AFUA_5G02870)"/>
    <property type="match status" value="1"/>
</dbReference>
<dbReference type="Proteomes" id="UP000028302">
    <property type="component" value="Unassembled WGS sequence"/>
</dbReference>
<proteinExistence type="inferred from homology"/>
<dbReference type="PRINTS" id="PR00080">
    <property type="entry name" value="SDRFAMILY"/>
</dbReference>
<dbReference type="GO" id="GO:0016491">
    <property type="term" value="F:oxidoreductase activity"/>
    <property type="evidence" value="ECO:0007669"/>
    <property type="project" value="UniProtKB-KW"/>
</dbReference>
<organism evidence="3 4">
    <name type="scientific">Salinisphaera hydrothermalis (strain C41B8)</name>
    <dbReference type="NCBI Taxonomy" id="1304275"/>
    <lineage>
        <taxon>Bacteria</taxon>
        <taxon>Pseudomonadati</taxon>
        <taxon>Pseudomonadota</taxon>
        <taxon>Gammaproteobacteria</taxon>
        <taxon>Salinisphaerales</taxon>
        <taxon>Salinisphaeraceae</taxon>
        <taxon>Salinisphaera</taxon>
    </lineage>
</organism>
<comment type="caution">
    <text evidence="3">The sequence shown here is derived from an EMBL/GenBank/DDBJ whole genome shotgun (WGS) entry which is preliminary data.</text>
</comment>
<evidence type="ECO:0000256" key="2">
    <source>
        <dbReference type="ARBA" id="ARBA00023002"/>
    </source>
</evidence>
<dbReference type="Gene3D" id="3.40.50.720">
    <property type="entry name" value="NAD(P)-binding Rossmann-like Domain"/>
    <property type="match status" value="1"/>
</dbReference>
<comment type="similarity">
    <text evidence="1">Belongs to the short-chain dehydrogenases/reductases (SDR) family.</text>
</comment>
<name>A0A084IHZ2_SALHC</name>
<dbReference type="EMBL" id="APNK01000033">
    <property type="protein sequence ID" value="KEZ76326.1"/>
    <property type="molecule type" value="Genomic_DNA"/>
</dbReference>
<dbReference type="STRING" id="1304275.C41B8_15655"/>
<dbReference type="AlphaFoldDB" id="A0A084IHZ2"/>
<evidence type="ECO:0000313" key="4">
    <source>
        <dbReference type="Proteomes" id="UP000028302"/>
    </source>
</evidence>
<dbReference type="eggNOG" id="COG1028">
    <property type="taxonomic scope" value="Bacteria"/>
</dbReference>
<evidence type="ECO:0000313" key="3">
    <source>
        <dbReference type="EMBL" id="KEZ76326.1"/>
    </source>
</evidence>
<evidence type="ECO:0000256" key="1">
    <source>
        <dbReference type="ARBA" id="ARBA00006484"/>
    </source>
</evidence>